<dbReference type="RefSeq" id="WP_109322661.1">
    <property type="nucleotide sequence ID" value="NZ_CP029346.1"/>
</dbReference>
<evidence type="ECO:0008006" key="3">
    <source>
        <dbReference type="Google" id="ProtNLM"/>
    </source>
</evidence>
<sequence length="295" mass="34212">MTVQKVDVAINVYGKPYQTAVSIWSLMKNSGQHIQHIYLTLEKSQPEGFDEALLRSLLEGLPIIYFKPKFFFGWWEGRRKGLLNKILLYFKDYRYSIRSQYPWENSQSNWMFMMHNDMLFNGDLIGHYLSKIGDSVGIGQVGQCWNCPAHGDLCDGNRYWDYRPSMAELKDLYQTRPEGRAVVHGLVQDGKLSWPLPECRLNEHAALINLKLARPLTIPLGSVAPIGLKNSLDNGIPWFQGMTKKGYKMVNESYMPFAKHAWTNDTDCGHASLFDKNMYNREEEIAKFELEKWRE</sequence>
<dbReference type="EMBL" id="CP029346">
    <property type="protein sequence ID" value="AWL08945.1"/>
    <property type="molecule type" value="Genomic_DNA"/>
</dbReference>
<dbReference type="OrthoDB" id="929345at2"/>
<dbReference type="Proteomes" id="UP000245468">
    <property type="component" value="Chromosome"/>
</dbReference>
<dbReference type="KEGG" id="psez:HME7025_01081"/>
<proteinExistence type="predicted"/>
<keyword evidence="2" id="KW-1185">Reference proteome</keyword>
<organism evidence="1 2">
    <name type="scientific">Aquirufa nivalisilvae</name>
    <dbReference type="NCBI Taxonomy" id="2516557"/>
    <lineage>
        <taxon>Bacteria</taxon>
        <taxon>Pseudomonadati</taxon>
        <taxon>Bacteroidota</taxon>
        <taxon>Cytophagia</taxon>
        <taxon>Cytophagales</taxon>
        <taxon>Flectobacillaceae</taxon>
        <taxon>Aquirufa</taxon>
    </lineage>
</organism>
<protein>
    <recommendedName>
        <fullName evidence="3">DUF5672 domain-containing protein</fullName>
    </recommendedName>
</protein>
<dbReference type="AlphaFoldDB" id="A0A2S2DU93"/>
<evidence type="ECO:0000313" key="1">
    <source>
        <dbReference type="EMBL" id="AWL08945.1"/>
    </source>
</evidence>
<name>A0A2S2DU93_9BACT</name>
<reference evidence="2" key="1">
    <citation type="submission" date="2018-05" db="EMBL/GenBank/DDBJ databases">
        <title>Pseudarcicella sp. HME7025 Genome sequencing and assembly.</title>
        <authorList>
            <person name="Kim H."/>
            <person name="Kang H."/>
            <person name="Joh K."/>
        </authorList>
    </citation>
    <scope>NUCLEOTIDE SEQUENCE [LARGE SCALE GENOMIC DNA]</scope>
    <source>
        <strain evidence="2">HME7025</strain>
    </source>
</reference>
<evidence type="ECO:0000313" key="2">
    <source>
        <dbReference type="Proteomes" id="UP000245468"/>
    </source>
</evidence>
<gene>
    <name evidence="1" type="ORF">HME7025_01081</name>
</gene>
<accession>A0A2S2DU93</accession>